<feature type="chain" id="PRO_5007274513" description="Outer membrane protein assembly factor BamE domain-containing protein" evidence="3">
    <location>
        <begin position="28"/>
        <end position="114"/>
    </location>
</feature>
<dbReference type="Gene3D" id="3.30.1450.10">
    <property type="match status" value="1"/>
</dbReference>
<keyword evidence="1 3" id="KW-0732">Signal</keyword>
<gene>
    <name evidence="5" type="ORF">JT25_009130</name>
</gene>
<dbReference type="STRING" id="1538553.JT25_009130"/>
<evidence type="ECO:0000256" key="3">
    <source>
        <dbReference type="SAM" id="SignalP"/>
    </source>
</evidence>
<dbReference type="EMBL" id="CP014476">
    <property type="protein sequence ID" value="AMK76649.1"/>
    <property type="molecule type" value="Genomic_DNA"/>
</dbReference>
<evidence type="ECO:0000313" key="6">
    <source>
        <dbReference type="Proteomes" id="UP000030512"/>
    </source>
</evidence>
<accession>A0A126T3J3</accession>
<dbReference type="GO" id="GO:0019867">
    <property type="term" value="C:outer membrane"/>
    <property type="evidence" value="ECO:0007669"/>
    <property type="project" value="InterPro"/>
</dbReference>
<proteinExistence type="predicted"/>
<dbReference type="InterPro" id="IPR007450">
    <property type="entry name" value="BamE_dom"/>
</dbReference>
<feature type="signal peptide" evidence="3">
    <location>
        <begin position="1"/>
        <end position="27"/>
    </location>
</feature>
<evidence type="ECO:0000256" key="2">
    <source>
        <dbReference type="ARBA" id="ARBA00023136"/>
    </source>
</evidence>
<organism evidence="5 6">
    <name type="scientific">Methylomonas denitrificans</name>
    <dbReference type="NCBI Taxonomy" id="1538553"/>
    <lineage>
        <taxon>Bacteria</taxon>
        <taxon>Pseudomonadati</taxon>
        <taxon>Pseudomonadota</taxon>
        <taxon>Gammaproteobacteria</taxon>
        <taxon>Methylococcales</taxon>
        <taxon>Methylococcaceae</taxon>
        <taxon>Methylomonas</taxon>
    </lineage>
</organism>
<dbReference type="InterPro" id="IPR037873">
    <property type="entry name" value="BamE-like"/>
</dbReference>
<dbReference type="AlphaFoldDB" id="A0A126T3J3"/>
<keyword evidence="6" id="KW-1185">Reference proteome</keyword>
<feature type="domain" description="Outer membrane protein assembly factor BamE" evidence="4">
    <location>
        <begin position="43"/>
        <end position="106"/>
    </location>
</feature>
<dbReference type="KEGG" id="mdn:JT25_009130"/>
<dbReference type="RefSeq" id="WP_020484282.1">
    <property type="nucleotide sequence ID" value="NZ_CP014476.1"/>
</dbReference>
<evidence type="ECO:0000256" key="1">
    <source>
        <dbReference type="ARBA" id="ARBA00022729"/>
    </source>
</evidence>
<evidence type="ECO:0000313" key="5">
    <source>
        <dbReference type="EMBL" id="AMK76649.1"/>
    </source>
</evidence>
<name>A0A126T3J3_9GAMM</name>
<dbReference type="OrthoDB" id="5405892at2"/>
<protein>
    <recommendedName>
        <fullName evidence="4">Outer membrane protein assembly factor BamE domain-containing protein</fullName>
    </recommendedName>
</protein>
<keyword evidence="2" id="KW-0472">Membrane</keyword>
<dbReference type="Proteomes" id="UP000030512">
    <property type="component" value="Chromosome"/>
</dbReference>
<dbReference type="Pfam" id="PF04355">
    <property type="entry name" value="BamE"/>
    <property type="match status" value="1"/>
</dbReference>
<evidence type="ECO:0000259" key="4">
    <source>
        <dbReference type="Pfam" id="PF04355"/>
    </source>
</evidence>
<sequence length="114" mass="12772">MKNFLAKRGPRAFGFSSLLLVASLATTQLTGCFTVGQEFSPVRVPEIKVGQTRKQDITEMFGTPWRTGMEDGKPTWTYGIYKYALFGGNDSQDLLIRFDAQGVVRSYTFSSTRK</sequence>
<reference evidence="5 6" key="1">
    <citation type="journal article" date="2015" name="Environ. Microbiol.">
        <title>Methane oxidation coupled to nitrate reduction under hypoxia by the Gammaproteobacterium Methylomonas denitrificans, sp. nov. type strain FJG1.</title>
        <authorList>
            <person name="Kits K.D."/>
            <person name="Klotz M.G."/>
            <person name="Stein L.Y."/>
        </authorList>
    </citation>
    <scope>NUCLEOTIDE SEQUENCE [LARGE SCALE GENOMIC DNA]</scope>
    <source>
        <strain evidence="5 6">FJG1</strain>
    </source>
</reference>